<proteinExistence type="predicted"/>
<evidence type="ECO:0000313" key="2">
    <source>
        <dbReference type="Proteomes" id="UP001151752"/>
    </source>
</evidence>
<name>A0A9Q0P5U9_9ROSI</name>
<organism evidence="1 2">
    <name type="scientific">Salix koriyanagi</name>
    <dbReference type="NCBI Taxonomy" id="2511006"/>
    <lineage>
        <taxon>Eukaryota</taxon>
        <taxon>Viridiplantae</taxon>
        <taxon>Streptophyta</taxon>
        <taxon>Embryophyta</taxon>
        <taxon>Tracheophyta</taxon>
        <taxon>Spermatophyta</taxon>
        <taxon>Magnoliopsida</taxon>
        <taxon>eudicotyledons</taxon>
        <taxon>Gunneridae</taxon>
        <taxon>Pentapetalae</taxon>
        <taxon>rosids</taxon>
        <taxon>fabids</taxon>
        <taxon>Malpighiales</taxon>
        <taxon>Salicaceae</taxon>
        <taxon>Saliceae</taxon>
        <taxon>Salix</taxon>
    </lineage>
</organism>
<evidence type="ECO:0000313" key="1">
    <source>
        <dbReference type="EMBL" id="KAJ6682027.1"/>
    </source>
</evidence>
<accession>A0A9Q0P5U9</accession>
<protein>
    <submittedName>
        <fullName evidence="1">Uncharacterized protein</fullName>
    </submittedName>
</protein>
<reference evidence="1" key="1">
    <citation type="submission" date="2022-11" db="EMBL/GenBank/DDBJ databases">
        <authorList>
            <person name="Hyden B.L."/>
            <person name="Feng K."/>
            <person name="Yates T."/>
            <person name="Jawdy S."/>
            <person name="Smart L.B."/>
            <person name="Muchero W."/>
        </authorList>
    </citation>
    <scope>NUCLEOTIDE SEQUENCE</scope>
    <source>
        <tissue evidence="1">Shoot tip</tissue>
    </source>
</reference>
<comment type="caution">
    <text evidence="1">The sequence shown here is derived from an EMBL/GenBank/DDBJ whole genome shotgun (WGS) entry which is preliminary data.</text>
</comment>
<dbReference type="AlphaFoldDB" id="A0A9Q0P5U9"/>
<dbReference type="EMBL" id="JAPFFM010000020">
    <property type="protein sequence ID" value="KAJ6682027.1"/>
    <property type="molecule type" value="Genomic_DNA"/>
</dbReference>
<reference evidence="1" key="2">
    <citation type="journal article" date="2023" name="Int. J. Mol. Sci.">
        <title>De Novo Assembly and Annotation of 11 Diverse Shrub Willow (Salix) Genomes Reveals Novel Gene Organization in Sex-Linked Regions.</title>
        <authorList>
            <person name="Hyden B."/>
            <person name="Feng K."/>
            <person name="Yates T.B."/>
            <person name="Jawdy S."/>
            <person name="Cereghino C."/>
            <person name="Smart L.B."/>
            <person name="Muchero W."/>
        </authorList>
    </citation>
    <scope>NUCLEOTIDE SEQUENCE</scope>
    <source>
        <tissue evidence="1">Shoot tip</tissue>
    </source>
</reference>
<gene>
    <name evidence="1" type="ORF">OIU74_020302</name>
</gene>
<keyword evidence="2" id="KW-1185">Reference proteome</keyword>
<sequence>MRPRRESHSLSKWSELGCAQSYRFLSIGFRSTIHGSTFGTSVACTYILLKCEERIGFGPHKRTKLGLREAGGVQRLNGYSSDFVS</sequence>
<dbReference type="Proteomes" id="UP001151752">
    <property type="component" value="Chromosome 5"/>
</dbReference>